<organism evidence="1 2">
    <name type="scientific">Dictyobacter vulcani</name>
    <dbReference type="NCBI Taxonomy" id="2607529"/>
    <lineage>
        <taxon>Bacteria</taxon>
        <taxon>Bacillati</taxon>
        <taxon>Chloroflexota</taxon>
        <taxon>Ktedonobacteria</taxon>
        <taxon>Ktedonobacterales</taxon>
        <taxon>Dictyobacteraceae</taxon>
        <taxon>Dictyobacter</taxon>
    </lineage>
</organism>
<dbReference type="Proteomes" id="UP000326912">
    <property type="component" value="Unassembled WGS sequence"/>
</dbReference>
<protein>
    <submittedName>
        <fullName evidence="1">Uncharacterized protein</fullName>
    </submittedName>
</protein>
<evidence type="ECO:0000313" key="1">
    <source>
        <dbReference type="EMBL" id="GER88915.1"/>
    </source>
</evidence>
<dbReference type="RefSeq" id="WP_151756753.1">
    <property type="nucleotide sequence ID" value="NZ_BKZW01000001.1"/>
</dbReference>
<keyword evidence="2" id="KW-1185">Reference proteome</keyword>
<proteinExistence type="predicted"/>
<comment type="caution">
    <text evidence="1">The sequence shown here is derived from an EMBL/GenBank/DDBJ whole genome shotgun (WGS) entry which is preliminary data.</text>
</comment>
<gene>
    <name evidence="1" type="ORF">KDW_30770</name>
</gene>
<dbReference type="EMBL" id="BKZW01000001">
    <property type="protein sequence ID" value="GER88915.1"/>
    <property type="molecule type" value="Genomic_DNA"/>
</dbReference>
<name>A0A5J4KM19_9CHLR</name>
<dbReference type="AlphaFoldDB" id="A0A5J4KM19"/>
<evidence type="ECO:0000313" key="2">
    <source>
        <dbReference type="Proteomes" id="UP000326912"/>
    </source>
</evidence>
<sequence>MSDVVRLRQRLQDEYTSMRNGMHEFSAGNARHEFIRKKMQQADRIQDQLMMFIDERQAIEIVCTTYNQVMDKVQG</sequence>
<accession>A0A5J4KM19</accession>
<reference evidence="1 2" key="1">
    <citation type="submission" date="2019-10" db="EMBL/GenBank/DDBJ databases">
        <title>Dictyobacter vulcani sp. nov., within the class Ktedonobacteria, isolated from soil of volcanic Mt. Zao.</title>
        <authorList>
            <person name="Zheng Y."/>
            <person name="Wang C.M."/>
            <person name="Sakai Y."/>
            <person name="Abe K."/>
            <person name="Yokota A."/>
            <person name="Yabe S."/>
        </authorList>
    </citation>
    <scope>NUCLEOTIDE SEQUENCE [LARGE SCALE GENOMIC DNA]</scope>
    <source>
        <strain evidence="1 2">W12</strain>
    </source>
</reference>